<feature type="domain" description="ABC transmembrane type-1" evidence="6">
    <location>
        <begin position="351"/>
        <end position="539"/>
    </location>
</feature>
<dbReference type="PROSITE" id="PS50928">
    <property type="entry name" value="ABC_TM1"/>
    <property type="match status" value="2"/>
</dbReference>
<feature type="domain" description="ABC transmembrane type-1" evidence="6">
    <location>
        <begin position="72"/>
        <end position="270"/>
    </location>
</feature>
<evidence type="ECO:0000313" key="8">
    <source>
        <dbReference type="Proteomes" id="UP000316925"/>
    </source>
</evidence>
<dbReference type="InterPro" id="IPR000515">
    <property type="entry name" value="MetI-like"/>
</dbReference>
<feature type="transmembrane region" description="Helical" evidence="5">
    <location>
        <begin position="520"/>
        <end position="545"/>
    </location>
</feature>
<dbReference type="Proteomes" id="UP000316925">
    <property type="component" value="Unassembled WGS sequence"/>
</dbReference>
<feature type="transmembrane region" description="Helical" evidence="5">
    <location>
        <begin position="107"/>
        <end position="132"/>
    </location>
</feature>
<evidence type="ECO:0000256" key="2">
    <source>
        <dbReference type="ARBA" id="ARBA00022692"/>
    </source>
</evidence>
<evidence type="ECO:0000256" key="5">
    <source>
        <dbReference type="RuleBase" id="RU363032"/>
    </source>
</evidence>
<keyword evidence="3 5" id="KW-1133">Transmembrane helix</keyword>
<evidence type="ECO:0000313" key="7">
    <source>
        <dbReference type="EMBL" id="TET92093.1"/>
    </source>
</evidence>
<comment type="similarity">
    <text evidence="5">Belongs to the binding-protein-dependent transport system permease family.</text>
</comment>
<comment type="caution">
    <text evidence="7">The sequence shown here is derived from an EMBL/GenBank/DDBJ whole genome shotgun (WGS) entry which is preliminary data.</text>
</comment>
<feature type="transmembrane region" description="Helical" evidence="5">
    <location>
        <begin position="249"/>
        <end position="269"/>
    </location>
</feature>
<dbReference type="Gene3D" id="1.10.3720.10">
    <property type="entry name" value="MetI-like"/>
    <property type="match status" value="2"/>
</dbReference>
<organism evidence="7 8">
    <name type="scientific">Aerophobetes bacterium</name>
    <dbReference type="NCBI Taxonomy" id="2030807"/>
    <lineage>
        <taxon>Bacteria</taxon>
        <taxon>Candidatus Aerophobota</taxon>
    </lineage>
</organism>
<feature type="transmembrane region" description="Helical" evidence="5">
    <location>
        <begin position="355"/>
        <end position="377"/>
    </location>
</feature>
<feature type="transmembrane region" description="Helical" evidence="5">
    <location>
        <begin position="473"/>
        <end position="500"/>
    </location>
</feature>
<dbReference type="GO" id="GO:0005886">
    <property type="term" value="C:plasma membrane"/>
    <property type="evidence" value="ECO:0007669"/>
    <property type="project" value="UniProtKB-SubCell"/>
</dbReference>
<protein>
    <submittedName>
        <fullName evidence="7">Iron ABC transporter permease</fullName>
    </submittedName>
</protein>
<dbReference type="AlphaFoldDB" id="A0A523YKI8"/>
<dbReference type="InterPro" id="IPR035906">
    <property type="entry name" value="MetI-like_sf"/>
</dbReference>
<gene>
    <name evidence="7" type="ORF">E3J33_04375</name>
</gene>
<dbReference type="SUPFAM" id="SSF161098">
    <property type="entry name" value="MetI-like"/>
    <property type="match status" value="2"/>
</dbReference>
<feature type="transmembrane region" description="Helical" evidence="5">
    <location>
        <begin position="72"/>
        <end position="95"/>
    </location>
</feature>
<evidence type="ECO:0000256" key="4">
    <source>
        <dbReference type="ARBA" id="ARBA00023136"/>
    </source>
</evidence>
<feature type="transmembrane region" description="Helical" evidence="5">
    <location>
        <begin position="302"/>
        <end position="325"/>
    </location>
</feature>
<keyword evidence="2 5" id="KW-0812">Transmembrane</keyword>
<keyword evidence="5" id="KW-0813">Transport</keyword>
<evidence type="ECO:0000256" key="3">
    <source>
        <dbReference type="ARBA" id="ARBA00022989"/>
    </source>
</evidence>
<dbReference type="GO" id="GO:0055085">
    <property type="term" value="P:transmembrane transport"/>
    <property type="evidence" value="ECO:0007669"/>
    <property type="project" value="InterPro"/>
</dbReference>
<sequence>MTLYLRESRNEIKRLIKDPVLLISIAFISGLLFLFIVFPLIKVFQYSLWPEGEFSAKYFAEFFQRSYRWRPLINSLTVGALVALFGTVIGFIYAYGITRTDIPFKRFFRTVAIFPIISPPFLIALAAIFVFGNHGVITDLFNLDWDIYGLDGLVMTETLAYFPIAFMVLEGVLSKVDPAMEEAALDLGASKLRTFFTVTLPLATPGIATALLLVFIRSLEDFGNPIVIQGDFPVLTVEAFLAVTGMYNMPLGATLAIFLLVPTMIIFVVQKYWVSRKSYVTVTGRPSGAGLQSTERRTKYPLMAAMIFLSSCVLLFYGVVLYGSFTRLWGVDNSLTLENYRYVFSVGGQYISDTVTIALIATPIGGILAMVIAYLVVRKKFLGKGVMDFVSMLNFAVPGVVVGIAYILAFNTRPLQLTGTASIIILIFIFRRMPVGIRNGIAQLQQIDPGIDEASTDLGAGLFRTFGRVTLPLIAPAFLSGMVYMFVRCMTAISAVIFVVSADWQLLTVALLHEVDNADLAQAAAYGYVIIVIVLTAIIGLRLVVGGLLGRRTTLFQPE</sequence>
<dbReference type="EMBL" id="SOIJ01000248">
    <property type="protein sequence ID" value="TET92093.1"/>
    <property type="molecule type" value="Genomic_DNA"/>
</dbReference>
<dbReference type="Pfam" id="PF00528">
    <property type="entry name" value="BPD_transp_1"/>
    <property type="match status" value="2"/>
</dbReference>
<name>A0A523YKI8_UNCAE</name>
<proteinExistence type="inferred from homology"/>
<comment type="subcellular location">
    <subcellularLocation>
        <location evidence="5">Cell membrane</location>
        <topology evidence="5">Multi-pass membrane protein</topology>
    </subcellularLocation>
    <subcellularLocation>
        <location evidence="1">Membrane</location>
        <topology evidence="1">Multi-pass membrane protein</topology>
    </subcellularLocation>
</comment>
<dbReference type="CDD" id="cd06261">
    <property type="entry name" value="TM_PBP2"/>
    <property type="match status" value="2"/>
</dbReference>
<evidence type="ECO:0000259" key="6">
    <source>
        <dbReference type="PROSITE" id="PS50928"/>
    </source>
</evidence>
<feature type="transmembrane region" description="Helical" evidence="5">
    <location>
        <begin position="20"/>
        <end position="41"/>
    </location>
</feature>
<feature type="transmembrane region" description="Helical" evidence="5">
    <location>
        <begin position="194"/>
        <end position="216"/>
    </location>
</feature>
<reference evidence="7 8" key="1">
    <citation type="submission" date="2019-03" db="EMBL/GenBank/DDBJ databases">
        <title>Metabolic potential of uncultured bacteria and archaea associated with petroleum seepage in deep-sea sediments.</title>
        <authorList>
            <person name="Dong X."/>
            <person name="Hubert C."/>
        </authorList>
    </citation>
    <scope>NUCLEOTIDE SEQUENCE [LARGE SCALE GENOMIC DNA]</scope>
    <source>
        <strain evidence="7">E29_bin28</strain>
    </source>
</reference>
<keyword evidence="4 5" id="KW-0472">Membrane</keyword>
<feature type="transmembrane region" description="Helical" evidence="5">
    <location>
        <begin position="152"/>
        <end position="173"/>
    </location>
</feature>
<feature type="transmembrane region" description="Helical" evidence="5">
    <location>
        <begin position="389"/>
        <end position="408"/>
    </location>
</feature>
<dbReference type="PANTHER" id="PTHR43496">
    <property type="entry name" value="PROTEIN LPLB"/>
    <property type="match status" value="1"/>
</dbReference>
<dbReference type="PANTHER" id="PTHR43496:SF1">
    <property type="entry name" value="POLYGALACTURONAN_RHAMNOGALACTURONAN TRANSPORT SYSTEM PERMEASE PROTEIN YTEP"/>
    <property type="match status" value="1"/>
</dbReference>
<evidence type="ECO:0000256" key="1">
    <source>
        <dbReference type="ARBA" id="ARBA00004141"/>
    </source>
</evidence>
<accession>A0A523YKI8</accession>